<accession>A0A848C1Z2</accession>
<feature type="domain" description="Lipoyl-binding" evidence="2">
    <location>
        <begin position="37"/>
        <end position="93"/>
    </location>
</feature>
<dbReference type="InterPro" id="IPR000089">
    <property type="entry name" value="Biotin_lipoyl"/>
</dbReference>
<dbReference type="SUPFAM" id="SSF51230">
    <property type="entry name" value="Single hybrid motif"/>
    <property type="match status" value="1"/>
</dbReference>
<protein>
    <recommendedName>
        <fullName evidence="2">Lipoyl-binding domain-containing protein</fullName>
    </recommendedName>
</protein>
<gene>
    <name evidence="3" type="ORF">HF872_07980</name>
</gene>
<organism evidence="3 4">
    <name type="scientific">Megasphaera hexanoica</name>
    <dbReference type="NCBI Taxonomy" id="1675036"/>
    <lineage>
        <taxon>Bacteria</taxon>
        <taxon>Bacillati</taxon>
        <taxon>Bacillota</taxon>
        <taxon>Negativicutes</taxon>
        <taxon>Veillonellales</taxon>
        <taxon>Veillonellaceae</taxon>
        <taxon>Megasphaera</taxon>
    </lineage>
</organism>
<evidence type="ECO:0000313" key="4">
    <source>
        <dbReference type="Proteomes" id="UP000591071"/>
    </source>
</evidence>
<dbReference type="Gene3D" id="2.40.50.100">
    <property type="match status" value="1"/>
</dbReference>
<evidence type="ECO:0000256" key="1">
    <source>
        <dbReference type="SAM" id="SignalP"/>
    </source>
</evidence>
<dbReference type="AlphaFoldDB" id="A0A848C1Z2"/>
<reference evidence="3 4" key="1">
    <citation type="submission" date="2020-04" db="EMBL/GenBank/DDBJ databases">
        <authorList>
            <person name="Hitch T.C.A."/>
            <person name="Wylensek D."/>
            <person name="Clavel T."/>
        </authorList>
    </citation>
    <scope>NUCLEOTIDE SEQUENCE [LARGE SCALE GENOMIC DNA]</scope>
    <source>
        <strain evidence="3 4">Oil-RF-744-FAT-WT-6-1</strain>
    </source>
</reference>
<proteinExistence type="predicted"/>
<sequence length="97" mass="9720">MLLKKKVLLPLCIMSTLMAAPVLAADIPYTAVIGGTVAGVVSVGTDVREGDVLLTVDSLAGPMAAARADSSGTVKEVKVKTGGTVAPGTVVVVVEEK</sequence>
<dbReference type="Pfam" id="PF00364">
    <property type="entry name" value="Biotin_lipoyl"/>
    <property type="match status" value="1"/>
</dbReference>
<feature type="signal peptide" evidence="1">
    <location>
        <begin position="1"/>
        <end position="24"/>
    </location>
</feature>
<name>A0A848C1Z2_9FIRM</name>
<evidence type="ECO:0000259" key="2">
    <source>
        <dbReference type="Pfam" id="PF00364"/>
    </source>
</evidence>
<dbReference type="RefSeq" id="WP_170087673.1">
    <property type="nucleotide sequence ID" value="NZ_JABAFG010000012.1"/>
</dbReference>
<feature type="chain" id="PRO_5032704371" description="Lipoyl-binding domain-containing protein" evidence="1">
    <location>
        <begin position="25"/>
        <end position="97"/>
    </location>
</feature>
<comment type="caution">
    <text evidence="3">The sequence shown here is derived from an EMBL/GenBank/DDBJ whole genome shotgun (WGS) entry which is preliminary data.</text>
</comment>
<dbReference type="EMBL" id="JABAFG010000012">
    <property type="protein sequence ID" value="NME28563.1"/>
    <property type="molecule type" value="Genomic_DNA"/>
</dbReference>
<keyword evidence="1" id="KW-0732">Signal</keyword>
<evidence type="ECO:0000313" key="3">
    <source>
        <dbReference type="EMBL" id="NME28563.1"/>
    </source>
</evidence>
<dbReference type="InterPro" id="IPR011053">
    <property type="entry name" value="Single_hybrid_motif"/>
</dbReference>
<dbReference type="Proteomes" id="UP000591071">
    <property type="component" value="Unassembled WGS sequence"/>
</dbReference>